<keyword evidence="7" id="KW-1003">Cell membrane</keyword>
<evidence type="ECO:0000256" key="10">
    <source>
        <dbReference type="ARBA" id="ARBA00023065"/>
    </source>
</evidence>
<evidence type="ECO:0000256" key="9">
    <source>
        <dbReference type="ARBA" id="ARBA00022989"/>
    </source>
</evidence>
<evidence type="ECO:0000256" key="6">
    <source>
        <dbReference type="ARBA" id="ARBA00022449"/>
    </source>
</evidence>
<feature type="transmembrane region" description="Helical" evidence="13">
    <location>
        <begin position="90"/>
        <end position="112"/>
    </location>
</feature>
<dbReference type="InterPro" id="IPR050222">
    <property type="entry name" value="MATE_MdtK"/>
</dbReference>
<comment type="function">
    <text evidence="1">Multidrug efflux pump.</text>
</comment>
<feature type="transmembrane region" description="Helical" evidence="13">
    <location>
        <begin position="358"/>
        <end position="377"/>
    </location>
</feature>
<keyword evidence="6" id="KW-0050">Antiport</keyword>
<reference evidence="14 15" key="1">
    <citation type="journal article" date="2006" name="Genome Res.">
        <title>Skewed genomic variability in strains of the toxigenic bacterial pathogen, Clostridium perfringens.</title>
        <authorList>
            <person name="Myers G.S."/>
            <person name="Rasko D.A."/>
            <person name="Cheung J.K."/>
            <person name="Ravel J."/>
            <person name="Seshadri R."/>
            <person name="Deboy R.T."/>
            <person name="Ren Q."/>
            <person name="Varga J."/>
            <person name="Awad M.M."/>
            <person name="Brinkac L.M."/>
            <person name="Daugherty S.C."/>
            <person name="Haft D.H."/>
            <person name="Dodson R.J."/>
            <person name="Madupu R."/>
            <person name="Nelson W.C."/>
            <person name="Rosovitz M.J."/>
            <person name="Sullivan S.A."/>
            <person name="Khouri H."/>
            <person name="Dimitrov G.I."/>
            <person name="Watkins K.L."/>
            <person name="Mulligan S."/>
            <person name="Benton J."/>
            <person name="Radune D."/>
            <person name="Fisher D.J."/>
            <person name="Atkins H.S."/>
            <person name="Hiscox T."/>
            <person name="Jost B.H."/>
            <person name="Billington S.J."/>
            <person name="Songer J.G."/>
            <person name="McClane B.A."/>
            <person name="Titball R.W."/>
            <person name="Rood J.I."/>
            <person name="Melville S.B."/>
            <person name="Paulsen I.T."/>
        </authorList>
    </citation>
    <scope>NUCLEOTIDE SEQUENCE [LARGE SCALE GENOMIC DNA]</scope>
    <source>
        <strain evidence="15">ATCC 13124 / DSM 756 / JCM 1290 / NCIMB 6125 / NCTC 8237 / S 107 / Type A</strain>
    </source>
</reference>
<evidence type="ECO:0000256" key="7">
    <source>
        <dbReference type="ARBA" id="ARBA00022475"/>
    </source>
</evidence>
<feature type="transmembrane region" description="Helical" evidence="13">
    <location>
        <begin position="12"/>
        <end position="33"/>
    </location>
</feature>
<dbReference type="Pfam" id="PF01554">
    <property type="entry name" value="MatE"/>
    <property type="match status" value="2"/>
</dbReference>
<evidence type="ECO:0000256" key="12">
    <source>
        <dbReference type="ARBA" id="ARBA00031636"/>
    </source>
</evidence>
<name>A0A0H2YQB7_CLOP1</name>
<dbReference type="GO" id="GO:0042910">
    <property type="term" value="F:xenobiotic transmembrane transporter activity"/>
    <property type="evidence" value="ECO:0007669"/>
    <property type="project" value="InterPro"/>
</dbReference>
<keyword evidence="5" id="KW-0813">Transport</keyword>
<protein>
    <recommendedName>
        <fullName evidence="4">Probable multidrug resistance protein NorM</fullName>
    </recommendedName>
    <alternativeName>
        <fullName evidence="12">Multidrug-efflux transporter</fullName>
    </alternativeName>
</protein>
<dbReference type="CDD" id="cd13134">
    <property type="entry name" value="MATE_like_8"/>
    <property type="match status" value="1"/>
</dbReference>
<evidence type="ECO:0000256" key="5">
    <source>
        <dbReference type="ARBA" id="ARBA00022448"/>
    </source>
</evidence>
<dbReference type="PaxDb" id="195103-CPF_2828"/>
<evidence type="ECO:0000256" key="1">
    <source>
        <dbReference type="ARBA" id="ARBA00003408"/>
    </source>
</evidence>
<dbReference type="HOGENOM" id="CLU_012893_5_1_9"/>
<evidence type="ECO:0000313" key="14">
    <source>
        <dbReference type="EMBL" id="ABG82772.1"/>
    </source>
</evidence>
<dbReference type="GO" id="GO:0006811">
    <property type="term" value="P:monoatomic ion transport"/>
    <property type="evidence" value="ECO:0007669"/>
    <property type="project" value="UniProtKB-KW"/>
</dbReference>
<dbReference type="eggNOG" id="COG0534">
    <property type="taxonomic scope" value="Bacteria"/>
</dbReference>
<dbReference type="PANTHER" id="PTHR43298">
    <property type="entry name" value="MULTIDRUG RESISTANCE PROTEIN NORM-RELATED"/>
    <property type="match status" value="1"/>
</dbReference>
<feature type="transmembrane region" description="Helical" evidence="13">
    <location>
        <begin position="53"/>
        <end position="78"/>
    </location>
</feature>
<dbReference type="RefSeq" id="WP_011591149.1">
    <property type="nucleotide sequence ID" value="NC_008261.1"/>
</dbReference>
<evidence type="ECO:0000256" key="2">
    <source>
        <dbReference type="ARBA" id="ARBA00004651"/>
    </source>
</evidence>
<comment type="subcellular location">
    <subcellularLocation>
        <location evidence="2">Cell membrane</location>
        <topology evidence="2">Multi-pass membrane protein</topology>
    </subcellularLocation>
</comment>
<dbReference type="Proteomes" id="UP000001823">
    <property type="component" value="Chromosome"/>
</dbReference>
<keyword evidence="8 13" id="KW-0812">Transmembrane</keyword>
<evidence type="ECO:0000256" key="8">
    <source>
        <dbReference type="ARBA" id="ARBA00022692"/>
    </source>
</evidence>
<keyword evidence="9 13" id="KW-1133">Transmembrane helix</keyword>
<keyword evidence="10" id="KW-0406">Ion transport</keyword>
<dbReference type="STRING" id="195103.CPF_2828"/>
<feature type="transmembrane region" description="Helical" evidence="13">
    <location>
        <begin position="132"/>
        <end position="149"/>
    </location>
</feature>
<comment type="similarity">
    <text evidence="3">Belongs to the multi antimicrobial extrusion (MATE) (TC 2.A.66.1) family.</text>
</comment>
<dbReference type="InterPro" id="IPR002528">
    <property type="entry name" value="MATE_fam"/>
</dbReference>
<evidence type="ECO:0000256" key="11">
    <source>
        <dbReference type="ARBA" id="ARBA00023136"/>
    </source>
</evidence>
<dbReference type="EMBL" id="CP000246">
    <property type="protein sequence ID" value="ABG82772.1"/>
    <property type="molecule type" value="Genomic_DNA"/>
</dbReference>
<organism evidence="14 15">
    <name type="scientific">Clostridium perfringens (strain ATCC 13124 / DSM 756 / JCM 1290 / NCIMB 6125 / NCTC 8237 / Type A)</name>
    <dbReference type="NCBI Taxonomy" id="195103"/>
    <lineage>
        <taxon>Bacteria</taxon>
        <taxon>Bacillati</taxon>
        <taxon>Bacillota</taxon>
        <taxon>Clostridia</taxon>
        <taxon>Eubacteriales</taxon>
        <taxon>Clostridiaceae</taxon>
        <taxon>Clostridium</taxon>
    </lineage>
</organism>
<dbReference type="PANTHER" id="PTHR43298:SF2">
    <property type="entry name" value="FMN_FAD EXPORTER YEEO-RELATED"/>
    <property type="match status" value="1"/>
</dbReference>
<evidence type="ECO:0000256" key="3">
    <source>
        <dbReference type="ARBA" id="ARBA00010199"/>
    </source>
</evidence>
<dbReference type="NCBIfam" id="TIGR00797">
    <property type="entry name" value="matE"/>
    <property type="match status" value="1"/>
</dbReference>
<feature type="transmembrane region" description="Helical" evidence="13">
    <location>
        <begin position="397"/>
        <end position="423"/>
    </location>
</feature>
<proteinExistence type="inferred from homology"/>
<dbReference type="GO" id="GO:0005886">
    <property type="term" value="C:plasma membrane"/>
    <property type="evidence" value="ECO:0007669"/>
    <property type="project" value="UniProtKB-SubCell"/>
</dbReference>
<keyword evidence="11 13" id="KW-0472">Membrane</keyword>
<keyword evidence="15" id="KW-1185">Reference proteome</keyword>
<gene>
    <name evidence="14" type="ordered locus">CPF_2828</name>
</gene>
<accession>A0A0H2YQB7</accession>
<sequence length="463" mass="51071">MKGFKNKEFLPTMIMMAVPITIQSFITSSLNLVDNLMVGKLGEESIASVGLANQYIFIFTLCILGINAGASVFMSQFWGKKDLKNIKKVLGLDISIGLIVSTLFALGSGFFSYEIMEILSNDLNVIELGAKYLQIVSVSCIFTNFTQAYSSALRSTEQPSVPMYASIVGVLINAFLNWVFIFGNLGFEPMGVNGAALATTIARLVEMIFIVSFVYFRKNKVASRLNELISFDLNFVKIYFRTSWSVIVNEIVWSLGMTAYSIAYARIGTNAVASMQIATTLNNMFMVLLIGLATASSIMIGNKIGSNEEEIAREYAKDIAVIAVLVGFILGILIWITAPLALKPFNVSEGTYLDTVKVLRIIGLFFTIRAFNMVMIVGVFRGGGDTTYSMLVQCGTIWLYAVPMAFLGATVFSLPVYGVYFLICTEEFLKIIFEAVRLKSGKWIKNVISDIEEDESDNNLITV</sequence>
<dbReference type="AlphaFoldDB" id="A0A0H2YQB7"/>
<evidence type="ECO:0000256" key="13">
    <source>
        <dbReference type="SAM" id="Phobius"/>
    </source>
</evidence>
<feature type="transmembrane region" description="Helical" evidence="13">
    <location>
        <begin position="319"/>
        <end position="338"/>
    </location>
</feature>
<dbReference type="InterPro" id="IPR048279">
    <property type="entry name" value="MdtK-like"/>
</dbReference>
<evidence type="ECO:0000256" key="4">
    <source>
        <dbReference type="ARBA" id="ARBA00020268"/>
    </source>
</evidence>
<dbReference type="GO" id="GO:0015297">
    <property type="term" value="F:antiporter activity"/>
    <property type="evidence" value="ECO:0007669"/>
    <property type="project" value="UniProtKB-KW"/>
</dbReference>
<feature type="transmembrane region" description="Helical" evidence="13">
    <location>
        <begin position="161"/>
        <end position="183"/>
    </location>
</feature>
<feature type="transmembrane region" description="Helical" evidence="13">
    <location>
        <begin position="246"/>
        <end position="265"/>
    </location>
</feature>
<evidence type="ECO:0000313" key="15">
    <source>
        <dbReference type="Proteomes" id="UP000001823"/>
    </source>
</evidence>
<feature type="transmembrane region" description="Helical" evidence="13">
    <location>
        <begin position="277"/>
        <end position="298"/>
    </location>
</feature>
<feature type="transmembrane region" description="Helical" evidence="13">
    <location>
        <begin position="195"/>
        <end position="216"/>
    </location>
</feature>
<dbReference type="KEGG" id="cpf:CPF_2828"/>
<dbReference type="PIRSF" id="PIRSF006603">
    <property type="entry name" value="DinF"/>
    <property type="match status" value="1"/>
</dbReference>